<proteinExistence type="predicted"/>
<dbReference type="PANTHER" id="PTHR11877">
    <property type="entry name" value="HYDROXYMETHYLGLUTARYL-COA SYNTHASE"/>
    <property type="match status" value="1"/>
</dbReference>
<evidence type="ECO:0000256" key="2">
    <source>
        <dbReference type="ARBA" id="ARBA00004966"/>
    </source>
</evidence>
<sequence>MVSVEDARKAQRAEGPATIKAIGTSTPPNCVDQSTYPNYYFRIIKSAHMTELKEKFQRISHPSTTALSSTRITPSFHLCMTAGHSTATAFSVSTFSADPSPLA</sequence>
<gene>
    <name evidence="6" type="ORF">RHSIM_Rhsim09G0036300</name>
</gene>
<dbReference type="Pfam" id="PF00195">
    <property type="entry name" value="Chal_sti_synt_N"/>
    <property type="match status" value="1"/>
</dbReference>
<organism evidence="6 7">
    <name type="scientific">Rhododendron simsii</name>
    <name type="common">Sims's rhododendron</name>
    <dbReference type="NCBI Taxonomy" id="118357"/>
    <lineage>
        <taxon>Eukaryota</taxon>
        <taxon>Viridiplantae</taxon>
        <taxon>Streptophyta</taxon>
        <taxon>Embryophyta</taxon>
        <taxon>Tracheophyta</taxon>
        <taxon>Spermatophyta</taxon>
        <taxon>Magnoliopsida</taxon>
        <taxon>eudicotyledons</taxon>
        <taxon>Gunneridae</taxon>
        <taxon>Pentapetalae</taxon>
        <taxon>asterids</taxon>
        <taxon>Ericales</taxon>
        <taxon>Ericaceae</taxon>
        <taxon>Ericoideae</taxon>
        <taxon>Rhodoreae</taxon>
        <taxon>Rhododendron</taxon>
    </lineage>
</organism>
<dbReference type="InterPro" id="IPR001099">
    <property type="entry name" value="Chalcone/stilbene_synt_N"/>
</dbReference>
<dbReference type="AlphaFoldDB" id="A0A834GHM8"/>
<dbReference type="GO" id="GO:0016210">
    <property type="term" value="F:naringenin-chalcone synthase activity"/>
    <property type="evidence" value="ECO:0007669"/>
    <property type="project" value="UniProtKB-EC"/>
</dbReference>
<dbReference type="InterPro" id="IPR016039">
    <property type="entry name" value="Thiolase-like"/>
</dbReference>
<dbReference type="PANTHER" id="PTHR11877:SF80">
    <property type="entry name" value="CHALCONE SYNTHASE 1"/>
    <property type="match status" value="1"/>
</dbReference>
<accession>A0A834GHM8</accession>
<dbReference type="OrthoDB" id="1500228at2759"/>
<evidence type="ECO:0000256" key="3">
    <source>
        <dbReference type="ARBA" id="ARBA00012975"/>
    </source>
</evidence>
<dbReference type="Proteomes" id="UP000626092">
    <property type="component" value="Unassembled WGS sequence"/>
</dbReference>
<protein>
    <recommendedName>
        <fullName evidence="3">chalcone synthase</fullName>
        <ecNumber evidence="3">2.3.1.74</ecNumber>
    </recommendedName>
</protein>
<keyword evidence="7" id="KW-1185">Reference proteome</keyword>
<feature type="domain" description="Chalcone/stilbene synthase N-terminal" evidence="5">
    <location>
        <begin position="5"/>
        <end position="65"/>
    </location>
</feature>
<evidence type="ECO:0000313" key="7">
    <source>
        <dbReference type="Proteomes" id="UP000626092"/>
    </source>
</evidence>
<dbReference type="EMBL" id="WJXA01000009">
    <property type="protein sequence ID" value="KAF7132389.1"/>
    <property type="molecule type" value="Genomic_DNA"/>
</dbReference>
<comment type="caution">
    <text evidence="6">The sequence shown here is derived from an EMBL/GenBank/DDBJ whole genome shotgun (WGS) entry which is preliminary data.</text>
</comment>
<feature type="region of interest" description="Disordered" evidence="4">
    <location>
        <begin position="1"/>
        <end position="26"/>
    </location>
</feature>
<dbReference type="InterPro" id="IPR011141">
    <property type="entry name" value="Polyketide_synthase_type-III"/>
</dbReference>
<dbReference type="EC" id="2.3.1.74" evidence="3"/>
<name>A0A834GHM8_RHOSS</name>
<evidence type="ECO:0000256" key="4">
    <source>
        <dbReference type="SAM" id="MobiDB-lite"/>
    </source>
</evidence>
<dbReference type="GO" id="GO:0030639">
    <property type="term" value="P:polyketide biosynthetic process"/>
    <property type="evidence" value="ECO:0007669"/>
    <property type="project" value="TreeGrafter"/>
</dbReference>
<reference evidence="6" key="1">
    <citation type="submission" date="2019-11" db="EMBL/GenBank/DDBJ databases">
        <authorList>
            <person name="Liu Y."/>
            <person name="Hou J."/>
            <person name="Li T.-Q."/>
            <person name="Guan C.-H."/>
            <person name="Wu X."/>
            <person name="Wu H.-Z."/>
            <person name="Ling F."/>
            <person name="Zhang R."/>
            <person name="Shi X.-G."/>
            <person name="Ren J.-P."/>
            <person name="Chen E.-F."/>
            <person name="Sun J.-M."/>
        </authorList>
    </citation>
    <scope>NUCLEOTIDE SEQUENCE</scope>
    <source>
        <strain evidence="6">Adult_tree_wgs_1</strain>
        <tissue evidence="6">Leaves</tissue>
    </source>
</reference>
<feature type="compositionally biased region" description="Basic and acidic residues" evidence="4">
    <location>
        <begin position="1"/>
        <end position="12"/>
    </location>
</feature>
<evidence type="ECO:0000256" key="1">
    <source>
        <dbReference type="ARBA" id="ARBA00002969"/>
    </source>
</evidence>
<dbReference type="SUPFAM" id="SSF53901">
    <property type="entry name" value="Thiolase-like"/>
    <property type="match status" value="1"/>
</dbReference>
<dbReference type="Gene3D" id="3.40.47.10">
    <property type="match status" value="1"/>
</dbReference>
<evidence type="ECO:0000259" key="5">
    <source>
        <dbReference type="Pfam" id="PF00195"/>
    </source>
</evidence>
<comment type="function">
    <text evidence="1">The primary product of this enzyme is 4,2',4',6'-tetrahydroxychalcone (also termed naringenin-chalcone or chalcone) which can under specific conditions spontaneously isomerize into naringenin.</text>
</comment>
<comment type="pathway">
    <text evidence="2">Secondary metabolite biosynthesis; flavonoid biosynthesis.</text>
</comment>
<evidence type="ECO:0000313" key="6">
    <source>
        <dbReference type="EMBL" id="KAF7132389.1"/>
    </source>
</evidence>